<comment type="caution">
    <text evidence="2">The sequence shown here is derived from an EMBL/GenBank/DDBJ whole genome shotgun (WGS) entry which is preliminary data.</text>
</comment>
<name>A0A498NLY7_LABRO</name>
<dbReference type="AlphaFoldDB" id="A0A498NLY7"/>
<accession>A0A498NLY7</accession>
<sequence length="134" mass="14351">MASLFLLLIQIYPVLQPHLHWFLSAHWLLTYVDEPWILWLPASPKQVDLPAPLPTAGPISLALPVVLSAPPGSLILLAPPLTAITLPSIALRLFTPTPSAGSTLVPSHMGSVSVLSSILMYWPAGAPGHSWWAG</sequence>
<evidence type="ECO:0000256" key="1">
    <source>
        <dbReference type="SAM" id="SignalP"/>
    </source>
</evidence>
<dbReference type="STRING" id="84645.A0A498NLY7"/>
<feature type="chain" id="PRO_5019768802" evidence="1">
    <location>
        <begin position="17"/>
        <end position="134"/>
    </location>
</feature>
<keyword evidence="3" id="KW-1185">Reference proteome</keyword>
<keyword evidence="1" id="KW-0732">Signal</keyword>
<gene>
    <name evidence="2" type="ORF">ROHU_004453</name>
</gene>
<dbReference type="EMBL" id="QBIY01011321">
    <property type="protein sequence ID" value="RXN32905.1"/>
    <property type="molecule type" value="Genomic_DNA"/>
</dbReference>
<reference evidence="2 3" key="1">
    <citation type="submission" date="2018-03" db="EMBL/GenBank/DDBJ databases">
        <title>Draft genome sequence of Rohu Carp (Labeo rohita).</title>
        <authorList>
            <person name="Das P."/>
            <person name="Kushwaha B."/>
            <person name="Joshi C.G."/>
            <person name="Kumar D."/>
            <person name="Nagpure N.S."/>
            <person name="Sahoo L."/>
            <person name="Das S.P."/>
            <person name="Bit A."/>
            <person name="Patnaik S."/>
            <person name="Meher P.K."/>
            <person name="Jayasankar P."/>
            <person name="Koringa P.G."/>
            <person name="Patel N.V."/>
            <person name="Hinsu A.T."/>
            <person name="Kumar R."/>
            <person name="Pandey M."/>
            <person name="Agarwal S."/>
            <person name="Srivastava S."/>
            <person name="Singh M."/>
            <person name="Iquebal M.A."/>
            <person name="Jaiswal S."/>
            <person name="Angadi U.B."/>
            <person name="Kumar N."/>
            <person name="Raza M."/>
            <person name="Shah T.M."/>
            <person name="Rai A."/>
            <person name="Jena J.K."/>
        </authorList>
    </citation>
    <scope>NUCLEOTIDE SEQUENCE [LARGE SCALE GENOMIC DNA]</scope>
    <source>
        <strain evidence="2">DASCIFA01</strain>
        <tissue evidence="2">Testis</tissue>
    </source>
</reference>
<proteinExistence type="predicted"/>
<protein>
    <submittedName>
        <fullName evidence="2">Uncharacterized protein</fullName>
    </submittedName>
</protein>
<feature type="signal peptide" evidence="1">
    <location>
        <begin position="1"/>
        <end position="16"/>
    </location>
</feature>
<dbReference type="Proteomes" id="UP000290572">
    <property type="component" value="Unassembled WGS sequence"/>
</dbReference>
<organism evidence="2 3">
    <name type="scientific">Labeo rohita</name>
    <name type="common">Indian major carp</name>
    <name type="synonym">Cyprinus rohita</name>
    <dbReference type="NCBI Taxonomy" id="84645"/>
    <lineage>
        <taxon>Eukaryota</taxon>
        <taxon>Metazoa</taxon>
        <taxon>Chordata</taxon>
        <taxon>Craniata</taxon>
        <taxon>Vertebrata</taxon>
        <taxon>Euteleostomi</taxon>
        <taxon>Actinopterygii</taxon>
        <taxon>Neopterygii</taxon>
        <taxon>Teleostei</taxon>
        <taxon>Ostariophysi</taxon>
        <taxon>Cypriniformes</taxon>
        <taxon>Cyprinidae</taxon>
        <taxon>Labeoninae</taxon>
        <taxon>Labeonini</taxon>
        <taxon>Labeo</taxon>
    </lineage>
</organism>
<evidence type="ECO:0000313" key="2">
    <source>
        <dbReference type="EMBL" id="RXN32905.1"/>
    </source>
</evidence>
<evidence type="ECO:0000313" key="3">
    <source>
        <dbReference type="Proteomes" id="UP000290572"/>
    </source>
</evidence>